<dbReference type="EC" id="2.3.1.257" evidence="4"/>
<comment type="catalytic activity">
    <reaction evidence="10">
        <text>N-terminal L-seryl-[histone H2A] + acetyl-CoA = N-terminal N(alpha)-acetyl-L-seryl-[histone H2A] + CoA + H(+)</text>
        <dbReference type="Rhea" id="RHEA:50600"/>
        <dbReference type="Rhea" id="RHEA-COMP:12742"/>
        <dbReference type="Rhea" id="RHEA-COMP:12744"/>
        <dbReference type="ChEBI" id="CHEBI:15378"/>
        <dbReference type="ChEBI" id="CHEBI:57287"/>
        <dbReference type="ChEBI" id="CHEBI:57288"/>
        <dbReference type="ChEBI" id="CHEBI:64738"/>
        <dbReference type="ChEBI" id="CHEBI:83690"/>
        <dbReference type="EC" id="2.3.1.257"/>
    </reaction>
</comment>
<comment type="catalytic activity">
    <reaction evidence="11">
        <text>N-terminal L-seryl-[histone H4] + acetyl-CoA = N-terminal N(alpha)-acetyl-L-seryl-[histone H4] + CoA + H(+)</text>
        <dbReference type="Rhea" id="RHEA:50596"/>
        <dbReference type="Rhea" id="RHEA-COMP:12740"/>
        <dbReference type="Rhea" id="RHEA-COMP:12743"/>
        <dbReference type="ChEBI" id="CHEBI:15378"/>
        <dbReference type="ChEBI" id="CHEBI:57287"/>
        <dbReference type="ChEBI" id="CHEBI:57288"/>
        <dbReference type="ChEBI" id="CHEBI:64738"/>
        <dbReference type="ChEBI" id="CHEBI:83690"/>
        <dbReference type="EC" id="2.3.1.257"/>
    </reaction>
</comment>
<evidence type="ECO:0000313" key="14">
    <source>
        <dbReference type="Proteomes" id="UP001338582"/>
    </source>
</evidence>
<dbReference type="AlphaFoldDB" id="A0AAX4H845"/>
<keyword evidence="14" id="KW-1185">Reference proteome</keyword>
<dbReference type="InterPro" id="IPR000182">
    <property type="entry name" value="GNAT_dom"/>
</dbReference>
<evidence type="ECO:0000259" key="12">
    <source>
        <dbReference type="Pfam" id="PF00583"/>
    </source>
</evidence>
<dbReference type="PANTHER" id="PTHR20531">
    <property type="entry name" value="N-ALPHA-ACETYLTRANSFERASE 40"/>
    <property type="match status" value="1"/>
</dbReference>
<dbReference type="Proteomes" id="UP001338582">
    <property type="component" value="Chromosome 2"/>
</dbReference>
<gene>
    <name evidence="13" type="ORF">PUMCH_001932</name>
</gene>
<evidence type="ECO:0000256" key="3">
    <source>
        <dbReference type="ARBA" id="ARBA00008870"/>
    </source>
</evidence>
<evidence type="ECO:0000313" key="13">
    <source>
        <dbReference type="EMBL" id="WPK24652.1"/>
    </source>
</evidence>
<dbReference type="GO" id="GO:0010485">
    <property type="term" value="F:histone H4 acetyltransferase activity"/>
    <property type="evidence" value="ECO:0007669"/>
    <property type="project" value="InterPro"/>
</dbReference>
<name>A0AAX4H845_9ASCO</name>
<organism evidence="13 14">
    <name type="scientific">Australozyma saopauloensis</name>
    <dbReference type="NCBI Taxonomy" id="291208"/>
    <lineage>
        <taxon>Eukaryota</taxon>
        <taxon>Fungi</taxon>
        <taxon>Dikarya</taxon>
        <taxon>Ascomycota</taxon>
        <taxon>Saccharomycotina</taxon>
        <taxon>Pichiomycetes</taxon>
        <taxon>Metschnikowiaceae</taxon>
        <taxon>Australozyma</taxon>
    </lineage>
</organism>
<evidence type="ECO:0000256" key="5">
    <source>
        <dbReference type="ARBA" id="ARBA00015043"/>
    </source>
</evidence>
<feature type="domain" description="N-acetyltransferase" evidence="12">
    <location>
        <begin position="82"/>
        <end position="141"/>
    </location>
</feature>
<evidence type="ECO:0000256" key="2">
    <source>
        <dbReference type="ARBA" id="ARBA00004496"/>
    </source>
</evidence>
<reference evidence="13 14" key="1">
    <citation type="submission" date="2023-10" db="EMBL/GenBank/DDBJ databases">
        <title>Draft Genome Sequence of Candida saopaulonensis from a very Premature Infant with Sepsis.</title>
        <authorList>
            <person name="Ning Y."/>
            <person name="Dai R."/>
            <person name="Xiao M."/>
            <person name="Xu Y."/>
            <person name="Yan Q."/>
            <person name="Zhang L."/>
        </authorList>
    </citation>
    <scope>NUCLEOTIDE SEQUENCE [LARGE SCALE GENOMIC DNA]</scope>
    <source>
        <strain evidence="13 14">19XY460</strain>
    </source>
</reference>
<keyword evidence="7" id="KW-0808">Transferase</keyword>
<evidence type="ECO:0000256" key="8">
    <source>
        <dbReference type="ARBA" id="ARBA00023242"/>
    </source>
</evidence>
<evidence type="ECO:0000256" key="1">
    <source>
        <dbReference type="ARBA" id="ARBA00004123"/>
    </source>
</evidence>
<dbReference type="InterPro" id="IPR039949">
    <property type="entry name" value="NAA40"/>
</dbReference>
<evidence type="ECO:0000256" key="4">
    <source>
        <dbReference type="ARBA" id="ARBA00012950"/>
    </source>
</evidence>
<protein>
    <recommendedName>
        <fullName evidence="5">N-alpha-acetyltransferase 40</fullName>
        <ecNumber evidence="4">2.3.1.257</ecNumber>
    </recommendedName>
</protein>
<evidence type="ECO:0000256" key="10">
    <source>
        <dbReference type="ARBA" id="ARBA00047821"/>
    </source>
</evidence>
<accession>A0AAX4H845</accession>
<keyword evidence="9" id="KW-0012">Acyltransferase</keyword>
<dbReference type="GO" id="GO:1990189">
    <property type="term" value="F:protein N-terminal-serine acetyltransferase activity"/>
    <property type="evidence" value="ECO:0007669"/>
    <property type="project" value="UniProtKB-EC"/>
</dbReference>
<dbReference type="SUPFAM" id="SSF55729">
    <property type="entry name" value="Acyl-CoA N-acyltransferases (Nat)"/>
    <property type="match status" value="1"/>
</dbReference>
<keyword evidence="6" id="KW-0963">Cytoplasm</keyword>
<comment type="similarity">
    <text evidence="3">Belongs to the acetyltransferase family. NAA40 subfamily.</text>
</comment>
<dbReference type="CDD" id="cd04301">
    <property type="entry name" value="NAT_SF"/>
    <property type="match status" value="1"/>
</dbReference>
<dbReference type="InterPro" id="IPR016181">
    <property type="entry name" value="Acyl_CoA_acyltransferase"/>
</dbReference>
<comment type="subcellular location">
    <subcellularLocation>
        <location evidence="2">Cytoplasm</location>
    </subcellularLocation>
    <subcellularLocation>
        <location evidence="1">Nucleus</location>
    </subcellularLocation>
</comment>
<evidence type="ECO:0000256" key="7">
    <source>
        <dbReference type="ARBA" id="ARBA00022679"/>
    </source>
</evidence>
<evidence type="ECO:0000256" key="6">
    <source>
        <dbReference type="ARBA" id="ARBA00022490"/>
    </source>
</evidence>
<dbReference type="RefSeq" id="XP_062877035.1">
    <property type="nucleotide sequence ID" value="XM_063020965.1"/>
</dbReference>
<evidence type="ECO:0000256" key="11">
    <source>
        <dbReference type="ARBA" id="ARBA00049524"/>
    </source>
</evidence>
<dbReference type="Pfam" id="PF00583">
    <property type="entry name" value="Acetyltransf_1"/>
    <property type="match status" value="1"/>
</dbReference>
<dbReference type="GO" id="GO:0005634">
    <property type="term" value="C:nucleus"/>
    <property type="evidence" value="ECO:0007669"/>
    <property type="project" value="UniProtKB-SubCell"/>
</dbReference>
<dbReference type="KEGG" id="asau:88172997"/>
<proteinExistence type="inferred from homology"/>
<dbReference type="GO" id="GO:0005737">
    <property type="term" value="C:cytoplasm"/>
    <property type="evidence" value="ECO:0007669"/>
    <property type="project" value="UniProtKB-SubCell"/>
</dbReference>
<dbReference type="Gene3D" id="3.40.630.30">
    <property type="match status" value="1"/>
</dbReference>
<sequence length="257" mass="29425">MLSSFDEDDVILNEELGRSIATVASKILPPRCDFNGESYSVKCVSALQIPSSLTERFLELLEKCIGNLYVKIKGAGWKSSKLEEMTDPALVYFWCERDAEIAAFMSFRMVSEPYGQSLYLYEIHVDPRYQGQSRGTQLIQWFHLLAYSLNELSRIREISSDLDNLCDNLRDQLQKNGCEIDSAQLICLSRLPQSIHFQSAGTGLTVFGENAVAFRWYTSLGYLLSSQSPCDRLLRNGRVVRPEYYILYRPQELEVLR</sequence>
<evidence type="ECO:0000256" key="9">
    <source>
        <dbReference type="ARBA" id="ARBA00023315"/>
    </source>
</evidence>
<dbReference type="PANTHER" id="PTHR20531:SF1">
    <property type="entry name" value="N-ALPHA-ACETYLTRANSFERASE 40"/>
    <property type="match status" value="1"/>
</dbReference>
<keyword evidence="8" id="KW-0539">Nucleus</keyword>
<dbReference type="GO" id="GO:0043998">
    <property type="term" value="F:histone H2A acetyltransferase activity"/>
    <property type="evidence" value="ECO:0007669"/>
    <property type="project" value="InterPro"/>
</dbReference>
<dbReference type="EMBL" id="CP138895">
    <property type="protein sequence ID" value="WPK24652.1"/>
    <property type="molecule type" value="Genomic_DNA"/>
</dbReference>
<dbReference type="GeneID" id="88172997"/>